<dbReference type="AlphaFoldDB" id="A0A3B0XRQ1"/>
<dbReference type="EMBL" id="UOFH01000359">
    <property type="protein sequence ID" value="VAW66763.1"/>
    <property type="molecule type" value="Genomic_DNA"/>
</dbReference>
<proteinExistence type="predicted"/>
<feature type="non-terminal residue" evidence="2">
    <location>
        <position position="285"/>
    </location>
</feature>
<evidence type="ECO:0000313" key="2">
    <source>
        <dbReference type="EMBL" id="VAW66763.1"/>
    </source>
</evidence>
<gene>
    <name evidence="2" type="ORF">MNBD_GAMMA08-1660</name>
</gene>
<reference evidence="2" key="1">
    <citation type="submission" date="2018-06" db="EMBL/GenBank/DDBJ databases">
        <authorList>
            <person name="Zhirakovskaya E."/>
        </authorList>
    </citation>
    <scope>NUCLEOTIDE SEQUENCE</scope>
</reference>
<organism evidence="2">
    <name type="scientific">hydrothermal vent metagenome</name>
    <dbReference type="NCBI Taxonomy" id="652676"/>
    <lineage>
        <taxon>unclassified sequences</taxon>
        <taxon>metagenomes</taxon>
        <taxon>ecological metagenomes</taxon>
    </lineage>
</organism>
<accession>A0A3B0XRQ1</accession>
<feature type="compositionally biased region" description="Low complexity" evidence="1">
    <location>
        <begin position="228"/>
        <end position="242"/>
    </location>
</feature>
<protein>
    <recommendedName>
        <fullName evidence="3">Flagellar hook-length control protein FliK</fullName>
    </recommendedName>
</protein>
<feature type="region of interest" description="Disordered" evidence="1">
    <location>
        <begin position="223"/>
        <end position="242"/>
    </location>
</feature>
<name>A0A3B0XRQ1_9ZZZZ</name>
<sequence>MINIPPIHQSSPIKVETIPDITKVWKVGQILNATTQRGGEALSDVLIKVGKLTVEAKTPIALKDGQDIKLLVKSVVDTQSNNEIIKLPLLKILNTSAANKNNVALIKLRQFIATQQSFSQLTQLSNKILTNKTNTELLPDSLKSSLNTLQNTLLVSAKNINATQLKQNILNSGVFFESKLANNTSQTKPTTNLESDFKNQLLVIKTQLAQLVSAQPQSSTLPADQLFSNNSSSNNSSANSLSNDKLTIENLNKIINDFINSNNNSRITDLTVKLVSLLPKTSITQ</sequence>
<evidence type="ECO:0000256" key="1">
    <source>
        <dbReference type="SAM" id="MobiDB-lite"/>
    </source>
</evidence>
<evidence type="ECO:0008006" key="3">
    <source>
        <dbReference type="Google" id="ProtNLM"/>
    </source>
</evidence>